<dbReference type="VEuPathDB" id="FungiDB:AeMF1_010861"/>
<protein>
    <recommendedName>
        <fullName evidence="2">Peroxin/Ferlin domain-containing protein</fullName>
    </recommendedName>
</protein>
<comment type="caution">
    <text evidence="3">The sequence shown here is derived from an EMBL/GenBank/DDBJ whole genome shotgun (WGS) entry which is preliminary data.</text>
</comment>
<keyword evidence="4" id="KW-1185">Reference proteome</keyword>
<dbReference type="GO" id="GO:0016020">
    <property type="term" value="C:membrane"/>
    <property type="evidence" value="ECO:0007669"/>
    <property type="project" value="InterPro"/>
</dbReference>
<evidence type="ECO:0000259" key="2">
    <source>
        <dbReference type="SMART" id="SM00694"/>
    </source>
</evidence>
<accession>A0A6G0W8M9</accession>
<evidence type="ECO:0000313" key="4">
    <source>
        <dbReference type="Proteomes" id="UP000481153"/>
    </source>
</evidence>
<evidence type="ECO:0000256" key="1">
    <source>
        <dbReference type="SAM" id="MobiDB-lite"/>
    </source>
</evidence>
<dbReference type="EMBL" id="VJMJ01000330">
    <property type="protein sequence ID" value="KAF0722568.1"/>
    <property type="molecule type" value="Genomic_DNA"/>
</dbReference>
<dbReference type="AlphaFoldDB" id="A0A6G0W8M9"/>
<name>A0A6G0W8M9_9STRA</name>
<gene>
    <name evidence="3" type="ORF">Ae201684_018302</name>
</gene>
<dbReference type="SMART" id="SM00694">
    <property type="entry name" value="DysFC"/>
    <property type="match status" value="1"/>
</dbReference>
<sequence>MTQYSSAATSLDKVAIQAFPIEKATNVASQERNPQLHVGLAWLTEADATATYLMQVWENERWHPTSGWSHTHLTPSKDPAAWTPTEDRHDVQGGDKFNDAIGPVPNGYVEKAPWSVHVSFGDNDGWLYSATFAGPWHVAPKFTSVVRRRLWARQYDRKFITP</sequence>
<feature type="region of interest" description="Disordered" evidence="1">
    <location>
        <begin position="67"/>
        <end position="87"/>
    </location>
</feature>
<organism evidence="3 4">
    <name type="scientific">Aphanomyces euteiches</name>
    <dbReference type="NCBI Taxonomy" id="100861"/>
    <lineage>
        <taxon>Eukaryota</taxon>
        <taxon>Sar</taxon>
        <taxon>Stramenopiles</taxon>
        <taxon>Oomycota</taxon>
        <taxon>Saprolegniomycetes</taxon>
        <taxon>Saprolegniales</taxon>
        <taxon>Verrucalvaceae</taxon>
        <taxon>Aphanomyces</taxon>
    </lineage>
</organism>
<feature type="domain" description="Peroxin/Ferlin" evidence="2">
    <location>
        <begin position="125"/>
        <end position="158"/>
    </location>
</feature>
<reference evidence="3 4" key="1">
    <citation type="submission" date="2019-07" db="EMBL/GenBank/DDBJ databases">
        <title>Genomics analysis of Aphanomyces spp. identifies a new class of oomycete effector associated with host adaptation.</title>
        <authorList>
            <person name="Gaulin E."/>
        </authorList>
    </citation>
    <scope>NUCLEOTIDE SEQUENCE [LARGE SCALE GENOMIC DNA]</scope>
    <source>
        <strain evidence="3 4">ATCC 201684</strain>
    </source>
</reference>
<proteinExistence type="predicted"/>
<evidence type="ECO:0000313" key="3">
    <source>
        <dbReference type="EMBL" id="KAF0722568.1"/>
    </source>
</evidence>
<dbReference type="InterPro" id="IPR006614">
    <property type="entry name" value="Peroxin/Ferlin"/>
</dbReference>
<dbReference type="Proteomes" id="UP000481153">
    <property type="component" value="Unassembled WGS sequence"/>
</dbReference>